<dbReference type="REBASE" id="39838">
    <property type="entry name" value="M.Lru211ORF878P"/>
</dbReference>
<dbReference type="Pfam" id="PF12564">
    <property type="entry name" value="TypeIII_RM_meth"/>
    <property type="match status" value="1"/>
</dbReference>
<reference evidence="2 3" key="1">
    <citation type="journal article" date="2011" name="J. Bacteriol.">
        <title>Genome Sequence of Lactobacillus ruminis SPM0211, Isolated from a Fecal Sample from a Healthy Korean.</title>
        <authorList>
            <person name="Lee S."/>
            <person name="Cho Y.J."/>
            <person name="Lee A.H."/>
            <person name="Chun J."/>
            <person name="Ha N.J."/>
            <person name="Ko G."/>
        </authorList>
    </citation>
    <scope>NUCLEOTIDE SEQUENCE [LARGE SCALE GENOMIC DNA]</scope>
    <source>
        <strain evidence="2 3">SPM0211</strain>
    </source>
</reference>
<dbReference type="InterPro" id="IPR022221">
    <property type="entry name" value="TypeIII_RM_meth"/>
</dbReference>
<sequence length="173" mass="20113">MEHVRSVLEKFDNKYIENGILKKAKVIEDLDNYDRDLMSALLDDRLIHDIYTEKISDVEIFKVNQFIEMFEFKNYWEDSYTRYSNKIGLTSGGKFIDESTDVVLDFPFKDTVLKASMSKEDVEDAGDANEQFLNEVLAKPEIDELFEPKVFKNVRKYDRSGGANNPPCLMTII</sequence>
<accession>F7QZM2</accession>
<protein>
    <submittedName>
        <fullName evidence="2">Putative site-specific DNA-methyltransferase</fullName>
    </submittedName>
</protein>
<dbReference type="Proteomes" id="UP000002971">
    <property type="component" value="Unassembled WGS sequence"/>
</dbReference>
<dbReference type="EMBL" id="AFOJ01000003">
    <property type="protein sequence ID" value="EGM52943.1"/>
    <property type="molecule type" value="Genomic_DNA"/>
</dbReference>
<dbReference type="GO" id="GO:0008168">
    <property type="term" value="F:methyltransferase activity"/>
    <property type="evidence" value="ECO:0007669"/>
    <property type="project" value="UniProtKB-KW"/>
</dbReference>
<evidence type="ECO:0000313" key="2">
    <source>
        <dbReference type="EMBL" id="EGM52943.1"/>
    </source>
</evidence>
<dbReference type="GO" id="GO:0032259">
    <property type="term" value="P:methylation"/>
    <property type="evidence" value="ECO:0007669"/>
    <property type="project" value="UniProtKB-KW"/>
</dbReference>
<name>F7QZM2_9LACO</name>
<keyword evidence="2" id="KW-0489">Methyltransferase</keyword>
<dbReference type="AlphaFoldDB" id="F7QZM2"/>
<gene>
    <name evidence="2" type="ORF">LRU_00878</name>
</gene>
<evidence type="ECO:0000259" key="1">
    <source>
        <dbReference type="Pfam" id="PF12564"/>
    </source>
</evidence>
<comment type="caution">
    <text evidence="2">The sequence shown here is derived from an EMBL/GenBank/DDBJ whole genome shotgun (WGS) entry which is preliminary data.</text>
</comment>
<evidence type="ECO:0000313" key="3">
    <source>
        <dbReference type="Proteomes" id="UP000002971"/>
    </source>
</evidence>
<proteinExistence type="predicted"/>
<organism evidence="2 3">
    <name type="scientific">Ligilactobacillus ruminis SPM0211</name>
    <dbReference type="NCBI Taxonomy" id="1040964"/>
    <lineage>
        <taxon>Bacteria</taxon>
        <taxon>Bacillati</taxon>
        <taxon>Bacillota</taxon>
        <taxon>Bacilli</taxon>
        <taxon>Lactobacillales</taxon>
        <taxon>Lactobacillaceae</taxon>
        <taxon>Ligilactobacillus</taxon>
    </lineage>
</organism>
<keyword evidence="2" id="KW-0808">Transferase</keyword>
<feature type="domain" description="Type III restriction/modification enzyme methylation subunit" evidence="1">
    <location>
        <begin position="34"/>
        <end position="89"/>
    </location>
</feature>